<dbReference type="SMART" id="SM00028">
    <property type="entry name" value="TPR"/>
    <property type="match status" value="10"/>
</dbReference>
<dbReference type="InterPro" id="IPR027417">
    <property type="entry name" value="P-loop_NTPase"/>
</dbReference>
<evidence type="ECO:0000256" key="2">
    <source>
        <dbReference type="ARBA" id="ARBA00022803"/>
    </source>
</evidence>
<accession>A0AAV9TYG3</accession>
<dbReference type="Gene3D" id="1.25.40.10">
    <property type="entry name" value="Tetratricopeptide repeat domain"/>
    <property type="match status" value="3"/>
</dbReference>
<dbReference type="PANTHER" id="PTHR45641">
    <property type="entry name" value="TETRATRICOPEPTIDE REPEAT PROTEIN (AFU_ORTHOLOGUE AFUA_6G03870)"/>
    <property type="match status" value="1"/>
</dbReference>
<organism evidence="3 4">
    <name type="scientific">Orbilia blumenaviensis</name>
    <dbReference type="NCBI Taxonomy" id="1796055"/>
    <lineage>
        <taxon>Eukaryota</taxon>
        <taxon>Fungi</taxon>
        <taxon>Dikarya</taxon>
        <taxon>Ascomycota</taxon>
        <taxon>Pezizomycotina</taxon>
        <taxon>Orbiliomycetes</taxon>
        <taxon>Orbiliales</taxon>
        <taxon>Orbiliaceae</taxon>
        <taxon>Orbilia</taxon>
    </lineage>
</organism>
<gene>
    <name evidence="3" type="ORF">TWF730_004437</name>
</gene>
<dbReference type="InterPro" id="IPR011990">
    <property type="entry name" value="TPR-like_helical_dom_sf"/>
</dbReference>
<keyword evidence="1" id="KW-0677">Repeat</keyword>
<dbReference type="Pfam" id="PF13424">
    <property type="entry name" value="TPR_12"/>
    <property type="match status" value="5"/>
</dbReference>
<dbReference type="SUPFAM" id="SSF48452">
    <property type="entry name" value="TPR-like"/>
    <property type="match status" value="1"/>
</dbReference>
<reference evidence="3 4" key="1">
    <citation type="submission" date="2019-10" db="EMBL/GenBank/DDBJ databases">
        <authorList>
            <person name="Palmer J.M."/>
        </authorList>
    </citation>
    <scope>NUCLEOTIDE SEQUENCE [LARGE SCALE GENOMIC DNA]</scope>
    <source>
        <strain evidence="3 4">TWF730</strain>
    </source>
</reference>
<dbReference type="EMBL" id="JAVHNS010000018">
    <property type="protein sequence ID" value="KAK6331356.1"/>
    <property type="molecule type" value="Genomic_DNA"/>
</dbReference>
<dbReference type="Gene3D" id="3.40.50.300">
    <property type="entry name" value="P-loop containing nucleotide triphosphate hydrolases"/>
    <property type="match status" value="1"/>
</dbReference>
<proteinExistence type="predicted"/>
<sequence length="830" mass="94171">MGKTQTALEFAYRYKNDYDAIFWVSVATNDSIHTSLVQIMQRIVTEQARKTWLRSAPSYEEIGSRLGISGLIDINGRVSADPQTADRIKAALVDWLELRNNNNWLLIFDNADDLETINLEEYIPNNGSGSILVTSRRQEFPHRTDLSGLDPESAVALLLKSAGLSDASGGTADDHAVIQYEAAQLVEHLGFMPLAISIAGCYIYEAKLPLREYKSHYDKGFMIVQSRKPEFGWNYRNMDTTATTWEITFSQVEKRDAEAAMLLLTCSYLNYEEIFENIWENKNLDKVTINSRVRLLASYSLVRITSPGVFSIHPVIHSWARERQQESERFKVIENTVAVIGKVCDRENMSRDSRNWDAEEERRIAAHLAYLHQYSKYDLPKFSSQKEYESGDTTSLSYLGSIGLVFNGLGKYDEAMQWQQRALSTQEKVLGKDHLTTLYIMHNIAATLINQGKYSEALQWLQKALIGKEKILGKDHPSTLATVDNMAGVFHAQGKYDKAIQWLWRALTGREKVLGKDHPNTLATVDNMAGVFHAQGKYDKAIQWLWRALTGREKVLGKDHPNTLATVDNMARAFRDQGKYDEAIQWSWRALTGREKALGKDHPDTLATVDNMAQAFRDQGKYDEAIQWSWRALTGREKALGKDHPDTLATVDNMARAFRDQGKYDEAIQWSWRALTGKEKALGNDHRNTINAVCNIGLIFKDQGKHAEAMQWLQRALAGYEISLGKDHRDTIDTIHNIGLVFKDQGNHAEAMQWLQRALAGYEISLGKDHQNTINTVYNIGQIFKDQGKHAEAMQWLQRALAGYEISLGKDHPYTVDTVEALQSLQEAHD</sequence>
<evidence type="ECO:0000313" key="3">
    <source>
        <dbReference type="EMBL" id="KAK6331356.1"/>
    </source>
</evidence>
<dbReference type="InterPro" id="IPR019734">
    <property type="entry name" value="TPR_rpt"/>
</dbReference>
<dbReference type="PRINTS" id="PR00381">
    <property type="entry name" value="KINESINLIGHT"/>
</dbReference>
<dbReference type="AlphaFoldDB" id="A0AAV9TYG3"/>
<evidence type="ECO:0008006" key="5">
    <source>
        <dbReference type="Google" id="ProtNLM"/>
    </source>
</evidence>
<name>A0AAV9TYG3_9PEZI</name>
<evidence type="ECO:0000313" key="4">
    <source>
        <dbReference type="Proteomes" id="UP001373714"/>
    </source>
</evidence>
<dbReference type="Proteomes" id="UP001373714">
    <property type="component" value="Unassembled WGS sequence"/>
</dbReference>
<comment type="caution">
    <text evidence="3">The sequence shown here is derived from an EMBL/GenBank/DDBJ whole genome shotgun (WGS) entry which is preliminary data.</text>
</comment>
<dbReference type="PANTHER" id="PTHR45641:SF19">
    <property type="entry name" value="NEPHROCYSTIN-3"/>
    <property type="match status" value="1"/>
</dbReference>
<evidence type="ECO:0000256" key="1">
    <source>
        <dbReference type="ARBA" id="ARBA00022737"/>
    </source>
</evidence>
<keyword evidence="2" id="KW-0802">TPR repeat</keyword>
<dbReference type="SUPFAM" id="SSF52540">
    <property type="entry name" value="P-loop containing nucleoside triphosphate hydrolases"/>
    <property type="match status" value="1"/>
</dbReference>
<protein>
    <recommendedName>
        <fullName evidence="5">NB-ARC domain-containing protein</fullName>
    </recommendedName>
</protein>
<keyword evidence="4" id="KW-1185">Reference proteome</keyword>